<evidence type="ECO:0000313" key="5">
    <source>
        <dbReference type="EMBL" id="RGU45236.1"/>
    </source>
</evidence>
<evidence type="ECO:0000313" key="3">
    <source>
        <dbReference type="EMBL" id="NUN87927.1"/>
    </source>
</evidence>
<accession>A0A174P2G5</accession>
<dbReference type="OrthoDB" id="2047533at2"/>
<evidence type="ECO:0000313" key="2">
    <source>
        <dbReference type="EMBL" id="CUO65538.1"/>
    </source>
</evidence>
<dbReference type="Proteomes" id="UP000554488">
    <property type="component" value="Unassembled WGS sequence"/>
</dbReference>
<dbReference type="EMBL" id="JABWDC010000102">
    <property type="protein sequence ID" value="NUN87927.1"/>
    <property type="molecule type" value="Genomic_DNA"/>
</dbReference>
<dbReference type="Proteomes" id="UP000095727">
    <property type="component" value="Unassembled WGS sequence"/>
</dbReference>
<evidence type="ECO:0000313" key="7">
    <source>
        <dbReference type="Proteomes" id="UP000095727"/>
    </source>
</evidence>
<evidence type="ECO:0000313" key="4">
    <source>
        <dbReference type="EMBL" id="RGJ22656.1"/>
    </source>
</evidence>
<dbReference type="AlphaFoldDB" id="A0A174P2G5"/>
<name>A0A174P2G5_9FIRM</name>
<dbReference type="GeneID" id="92826384"/>
<reference evidence="3 10" key="4">
    <citation type="submission" date="2020-07" db="EMBL/GenBank/DDBJ databases">
        <title>Bacterial metabolism rescues the inhibition of intestinal drug absorption by food and drug additives.</title>
        <authorList>
            <person name="Zou L."/>
            <person name="Spanogiannopoulos P."/>
            <person name="Chien H.-C."/>
            <person name="Pieper L.M."/>
            <person name="Cai W."/>
            <person name="Khuri N."/>
            <person name="Pottel J."/>
            <person name="Vora B."/>
            <person name="Ni Z."/>
            <person name="Tsakalozou E."/>
            <person name="Zhang W."/>
            <person name="Shoichet B.K."/>
            <person name="Giacomini K.M."/>
            <person name="Turnbaugh P.J."/>
        </authorList>
    </citation>
    <scope>NUCLEOTIDE SEQUENCE [LARGE SCALE GENOMIC DNA]</scope>
    <source>
        <strain evidence="3 10">F22</strain>
    </source>
</reference>
<evidence type="ECO:0000313" key="6">
    <source>
        <dbReference type="Proteomes" id="UP000095362"/>
    </source>
</evidence>
<reference evidence="6 7" key="1">
    <citation type="submission" date="2015-09" db="EMBL/GenBank/DDBJ databases">
        <authorList>
            <consortium name="Pathogen Informatics"/>
        </authorList>
    </citation>
    <scope>NUCLEOTIDE SEQUENCE [LARGE SCALE GENOMIC DNA]</scope>
    <source>
        <strain evidence="2 6">2789STDY5834866</strain>
        <strain evidence="1 7">2789STDY5834962</strain>
    </source>
</reference>
<evidence type="ECO:0000313" key="9">
    <source>
        <dbReference type="Proteomes" id="UP000285693"/>
    </source>
</evidence>
<evidence type="ECO:0000313" key="10">
    <source>
        <dbReference type="Proteomes" id="UP000554488"/>
    </source>
</evidence>
<dbReference type="EMBL" id="CYZK01000020">
    <property type="protein sequence ID" value="CUO65538.1"/>
    <property type="molecule type" value="Genomic_DNA"/>
</dbReference>
<organism evidence="4 8">
    <name type="scientific">Coprococcus comes</name>
    <dbReference type="NCBI Taxonomy" id="410072"/>
    <lineage>
        <taxon>Bacteria</taxon>
        <taxon>Bacillati</taxon>
        <taxon>Bacillota</taxon>
        <taxon>Clostridia</taxon>
        <taxon>Lachnospirales</taxon>
        <taxon>Lachnospiraceae</taxon>
        <taxon>Coprococcus</taxon>
    </lineage>
</organism>
<dbReference type="PaxDb" id="410072-ERS852525_02039"/>
<dbReference type="STRING" id="410072.ERS852525_02039"/>
<gene>
    <name evidence="5" type="ORF">DWW65_09355</name>
    <name evidence="4" type="ORF">DXD67_10220</name>
    <name evidence="2" type="ORF">ERS852481_02570</name>
    <name evidence="1" type="ORF">ERS852574_00942</name>
    <name evidence="3" type="ORF">HUU93_15290</name>
</gene>
<dbReference type="EMBL" id="QRXY01000011">
    <property type="protein sequence ID" value="RGU45236.1"/>
    <property type="molecule type" value="Genomic_DNA"/>
</dbReference>
<dbReference type="Proteomes" id="UP000285693">
    <property type="component" value="Unassembled WGS sequence"/>
</dbReference>
<evidence type="ECO:0000313" key="1">
    <source>
        <dbReference type="EMBL" id="CUM82546.1"/>
    </source>
</evidence>
<dbReference type="Proteomes" id="UP000095362">
    <property type="component" value="Unassembled WGS sequence"/>
</dbReference>
<proteinExistence type="predicted"/>
<sequence length="150" mass="16462">MKRKKRGSYPGIQIGTSYLLVIFVILCLVTFATLSLSSAKRDQSYSQQLAGRETAYCEANAKAAQIMAQIDDAFAKEDPVFAIRQIEGVTAEEDGANLDISYVVPVTDSQNLEVEILADPVKGTQKVVKWKESASEKWEEKSTLPVLGSD</sequence>
<dbReference type="Proteomes" id="UP000260655">
    <property type="component" value="Unassembled WGS sequence"/>
</dbReference>
<reference evidence="3 10" key="3">
    <citation type="submission" date="2020-04" db="EMBL/GenBank/DDBJ databases">
        <authorList>
            <person name="Pieper L."/>
        </authorList>
    </citation>
    <scope>NUCLEOTIDE SEQUENCE [LARGE SCALE GENOMIC DNA]</scope>
    <source>
        <strain evidence="3 10">F22</strain>
    </source>
</reference>
<dbReference type="EMBL" id="CYXR01000005">
    <property type="protein sequence ID" value="CUM82546.1"/>
    <property type="molecule type" value="Genomic_DNA"/>
</dbReference>
<dbReference type="RefSeq" id="WP_008371201.1">
    <property type="nucleotide sequence ID" value="NZ_CP070062.1"/>
</dbReference>
<protein>
    <submittedName>
        <fullName evidence="4">Uncharacterized protein</fullName>
    </submittedName>
</protein>
<reference evidence="8 9" key="2">
    <citation type="submission" date="2018-08" db="EMBL/GenBank/DDBJ databases">
        <title>A genome reference for cultivated species of the human gut microbiota.</title>
        <authorList>
            <person name="Zou Y."/>
            <person name="Xue W."/>
            <person name="Luo G."/>
        </authorList>
    </citation>
    <scope>NUCLEOTIDE SEQUENCE [LARGE SCALE GENOMIC DNA]</scope>
    <source>
        <strain evidence="5 9">AF16-31</strain>
        <strain evidence="4 8">TM07-19</strain>
    </source>
</reference>
<evidence type="ECO:0000313" key="8">
    <source>
        <dbReference type="Proteomes" id="UP000260655"/>
    </source>
</evidence>
<dbReference type="EMBL" id="QSOV01000010">
    <property type="protein sequence ID" value="RGJ22656.1"/>
    <property type="molecule type" value="Genomic_DNA"/>
</dbReference>